<keyword evidence="1" id="KW-0507">mRNA processing</keyword>
<dbReference type="Proteomes" id="UP000765509">
    <property type="component" value="Unassembled WGS sequence"/>
</dbReference>
<dbReference type="SUPFAM" id="SSF57756">
    <property type="entry name" value="Retrovirus zinc finger-like domains"/>
    <property type="match status" value="1"/>
</dbReference>
<accession>A0A9Q3F3I8</accession>
<evidence type="ECO:0008006" key="4">
    <source>
        <dbReference type="Google" id="ProtNLM"/>
    </source>
</evidence>
<dbReference type="InterPro" id="IPR036875">
    <property type="entry name" value="Znf_CCHC_sf"/>
</dbReference>
<dbReference type="EMBL" id="AVOT02037219">
    <property type="protein sequence ID" value="MBW0531889.1"/>
    <property type="molecule type" value="Genomic_DNA"/>
</dbReference>
<dbReference type="GO" id="GO:0008270">
    <property type="term" value="F:zinc ion binding"/>
    <property type="evidence" value="ECO:0007669"/>
    <property type="project" value="InterPro"/>
</dbReference>
<evidence type="ECO:0000313" key="2">
    <source>
        <dbReference type="EMBL" id="MBW0531889.1"/>
    </source>
</evidence>
<dbReference type="OrthoDB" id="2507554at2759"/>
<protein>
    <recommendedName>
        <fullName evidence="4">CCHC-type domain-containing protein</fullName>
    </recommendedName>
</protein>
<reference evidence="2" key="1">
    <citation type="submission" date="2021-03" db="EMBL/GenBank/DDBJ databases">
        <title>Draft genome sequence of rust myrtle Austropuccinia psidii MF-1, a brazilian biotype.</title>
        <authorList>
            <person name="Quecine M.C."/>
            <person name="Pachon D.M.R."/>
            <person name="Bonatelli M.L."/>
            <person name="Correr F.H."/>
            <person name="Franceschini L.M."/>
            <person name="Leite T.F."/>
            <person name="Margarido G.R.A."/>
            <person name="Almeida C.A."/>
            <person name="Ferrarezi J.A."/>
            <person name="Labate C.A."/>
        </authorList>
    </citation>
    <scope>NUCLEOTIDE SEQUENCE</scope>
    <source>
        <strain evidence="2">MF-1</strain>
    </source>
</reference>
<proteinExistence type="predicted"/>
<sequence>MIKGLMPSNPMVIMAADANVAAKSLTATKKLGGPPSKARPQLNARSKEWILLNITPDKPCFWCFEWGHWKQDCPVRLAGKPKCADW</sequence>
<dbReference type="GO" id="GO:0003676">
    <property type="term" value="F:nucleic acid binding"/>
    <property type="evidence" value="ECO:0007669"/>
    <property type="project" value="InterPro"/>
</dbReference>
<dbReference type="AlphaFoldDB" id="A0A9Q3F3I8"/>
<gene>
    <name evidence="2" type="ORF">O181_071604</name>
</gene>
<evidence type="ECO:0000313" key="3">
    <source>
        <dbReference type="Proteomes" id="UP000765509"/>
    </source>
</evidence>
<keyword evidence="3" id="KW-1185">Reference proteome</keyword>
<organism evidence="2 3">
    <name type="scientific">Austropuccinia psidii MF-1</name>
    <dbReference type="NCBI Taxonomy" id="1389203"/>
    <lineage>
        <taxon>Eukaryota</taxon>
        <taxon>Fungi</taxon>
        <taxon>Dikarya</taxon>
        <taxon>Basidiomycota</taxon>
        <taxon>Pucciniomycotina</taxon>
        <taxon>Pucciniomycetes</taxon>
        <taxon>Pucciniales</taxon>
        <taxon>Sphaerophragmiaceae</taxon>
        <taxon>Austropuccinia</taxon>
    </lineage>
</organism>
<evidence type="ECO:0000256" key="1">
    <source>
        <dbReference type="ARBA" id="ARBA00022664"/>
    </source>
</evidence>
<name>A0A9Q3F3I8_9BASI</name>
<comment type="caution">
    <text evidence="2">The sequence shown here is derived from an EMBL/GenBank/DDBJ whole genome shotgun (WGS) entry which is preliminary data.</text>
</comment>
<dbReference type="GO" id="GO:0006397">
    <property type="term" value="P:mRNA processing"/>
    <property type="evidence" value="ECO:0007669"/>
    <property type="project" value="UniProtKB-KW"/>
</dbReference>